<reference evidence="11 12" key="1">
    <citation type="submission" date="2018-10" db="EMBL/GenBank/DDBJ databases">
        <title>Genomic Encyclopedia of Archaeal and Bacterial Type Strains, Phase II (KMG-II): from individual species to whole genera.</title>
        <authorList>
            <person name="Goeker M."/>
        </authorList>
    </citation>
    <scope>NUCLEOTIDE SEQUENCE [LARGE SCALE GENOMIC DNA]</scope>
    <source>
        <strain evidence="11 12">RP-AC37</strain>
    </source>
</reference>
<evidence type="ECO:0000256" key="8">
    <source>
        <dbReference type="ARBA" id="ARBA00023136"/>
    </source>
</evidence>
<dbReference type="AlphaFoldDB" id="A0A420XKB5"/>
<evidence type="ECO:0000256" key="1">
    <source>
        <dbReference type="ARBA" id="ARBA00004651"/>
    </source>
</evidence>
<keyword evidence="3" id="KW-0050">Antiport</keyword>
<dbReference type="OrthoDB" id="9810759at2"/>
<comment type="caution">
    <text evidence="11">The sequence shown here is derived from an EMBL/GenBank/DDBJ whole genome shotgun (WGS) entry which is preliminary data.</text>
</comment>
<name>A0A420XKB5_9ACTN</name>
<dbReference type="InParanoid" id="A0A420XKB5"/>
<feature type="transmembrane region" description="Helical" evidence="9">
    <location>
        <begin position="87"/>
        <end position="114"/>
    </location>
</feature>
<dbReference type="InterPro" id="IPR006153">
    <property type="entry name" value="Cation/H_exchanger_TM"/>
</dbReference>
<organism evidence="11 12">
    <name type="scientific">Motilibacter peucedani</name>
    <dbReference type="NCBI Taxonomy" id="598650"/>
    <lineage>
        <taxon>Bacteria</taxon>
        <taxon>Bacillati</taxon>
        <taxon>Actinomycetota</taxon>
        <taxon>Actinomycetes</taxon>
        <taxon>Motilibacterales</taxon>
        <taxon>Motilibacteraceae</taxon>
        <taxon>Motilibacter</taxon>
    </lineage>
</organism>
<comment type="subcellular location">
    <subcellularLocation>
        <location evidence="1">Cell membrane</location>
        <topology evidence="1">Multi-pass membrane protein</topology>
    </subcellularLocation>
</comment>
<dbReference type="InterPro" id="IPR038770">
    <property type="entry name" value="Na+/solute_symporter_sf"/>
</dbReference>
<feature type="transmembrane region" description="Helical" evidence="9">
    <location>
        <begin position="214"/>
        <end position="233"/>
    </location>
</feature>
<dbReference type="Pfam" id="PF00999">
    <property type="entry name" value="Na_H_Exchanger"/>
    <property type="match status" value="1"/>
</dbReference>
<feature type="transmembrane region" description="Helical" evidence="9">
    <location>
        <begin position="271"/>
        <end position="288"/>
    </location>
</feature>
<keyword evidence="7" id="KW-0406">Ion transport</keyword>
<dbReference type="NCBIfam" id="NF003715">
    <property type="entry name" value="PRK05326.1-2"/>
    <property type="match status" value="1"/>
</dbReference>
<keyword evidence="2" id="KW-0813">Transport</keyword>
<evidence type="ECO:0000259" key="10">
    <source>
        <dbReference type="PROSITE" id="PS51202"/>
    </source>
</evidence>
<dbReference type="NCBIfam" id="NF003716">
    <property type="entry name" value="PRK05326.1-3"/>
    <property type="match status" value="1"/>
</dbReference>
<dbReference type="InterPro" id="IPR006037">
    <property type="entry name" value="RCK_C"/>
</dbReference>
<dbReference type="PANTHER" id="PTHR32507:SF7">
    <property type="entry name" value="K(+)_H(+) ANTIPORTER NHAP2"/>
    <property type="match status" value="1"/>
</dbReference>
<evidence type="ECO:0000313" key="12">
    <source>
        <dbReference type="Proteomes" id="UP000281955"/>
    </source>
</evidence>
<accession>A0A420XKB5</accession>
<evidence type="ECO:0000256" key="5">
    <source>
        <dbReference type="ARBA" id="ARBA00022692"/>
    </source>
</evidence>
<gene>
    <name evidence="11" type="ORF">CLV35_3709</name>
</gene>
<feature type="domain" description="RCK C-terminal" evidence="10">
    <location>
        <begin position="400"/>
        <end position="481"/>
    </location>
</feature>
<feature type="transmembrane region" description="Helical" evidence="9">
    <location>
        <begin position="32"/>
        <end position="50"/>
    </location>
</feature>
<dbReference type="Proteomes" id="UP000281955">
    <property type="component" value="Unassembled WGS sequence"/>
</dbReference>
<feature type="transmembrane region" description="Helical" evidence="9">
    <location>
        <begin position="181"/>
        <end position="202"/>
    </location>
</feature>
<dbReference type="PROSITE" id="PS51202">
    <property type="entry name" value="RCK_C"/>
    <property type="match status" value="1"/>
</dbReference>
<keyword evidence="5 9" id="KW-0812">Transmembrane</keyword>
<evidence type="ECO:0000256" key="2">
    <source>
        <dbReference type="ARBA" id="ARBA00022448"/>
    </source>
</evidence>
<dbReference type="Gene3D" id="1.20.1530.20">
    <property type="match status" value="1"/>
</dbReference>
<dbReference type="SUPFAM" id="SSF116726">
    <property type="entry name" value="TrkA C-terminal domain-like"/>
    <property type="match status" value="1"/>
</dbReference>
<feature type="transmembrane region" description="Helical" evidence="9">
    <location>
        <begin position="364"/>
        <end position="387"/>
    </location>
</feature>
<dbReference type="RefSeq" id="WP_121194947.1">
    <property type="nucleotide sequence ID" value="NZ_RBWV01000016.1"/>
</dbReference>
<evidence type="ECO:0000256" key="6">
    <source>
        <dbReference type="ARBA" id="ARBA00022989"/>
    </source>
</evidence>
<evidence type="ECO:0000313" key="11">
    <source>
        <dbReference type="EMBL" id="RKS68581.1"/>
    </source>
</evidence>
<protein>
    <submittedName>
        <fullName evidence="11">Cell volume regulation protein A</fullName>
    </submittedName>
</protein>
<keyword evidence="6 9" id="KW-1133">Transmembrane helix</keyword>
<evidence type="ECO:0000256" key="4">
    <source>
        <dbReference type="ARBA" id="ARBA00022475"/>
    </source>
</evidence>
<keyword evidence="8 9" id="KW-0472">Membrane</keyword>
<dbReference type="Gene3D" id="3.30.70.1450">
    <property type="entry name" value="Regulator of K+ conductance, C-terminal domain"/>
    <property type="match status" value="1"/>
</dbReference>
<dbReference type="InterPro" id="IPR036721">
    <property type="entry name" value="RCK_C_sf"/>
</dbReference>
<evidence type="ECO:0000256" key="3">
    <source>
        <dbReference type="ARBA" id="ARBA00022449"/>
    </source>
</evidence>
<feature type="transmembrane region" description="Helical" evidence="9">
    <location>
        <begin position="300"/>
        <end position="320"/>
    </location>
</feature>
<dbReference type="GO" id="GO:0005886">
    <property type="term" value="C:plasma membrane"/>
    <property type="evidence" value="ECO:0007669"/>
    <property type="project" value="UniProtKB-SubCell"/>
</dbReference>
<dbReference type="PANTHER" id="PTHR32507">
    <property type="entry name" value="NA(+)/H(+) ANTIPORTER 1"/>
    <property type="match status" value="1"/>
</dbReference>
<proteinExistence type="predicted"/>
<feature type="transmembrane region" description="Helical" evidence="9">
    <location>
        <begin position="62"/>
        <end position="81"/>
    </location>
</feature>
<feature type="transmembrane region" description="Helical" evidence="9">
    <location>
        <begin position="332"/>
        <end position="352"/>
    </location>
</feature>
<evidence type="ECO:0000256" key="7">
    <source>
        <dbReference type="ARBA" id="ARBA00023065"/>
    </source>
</evidence>
<keyword evidence="12" id="KW-1185">Reference proteome</keyword>
<dbReference type="EMBL" id="RBWV01000016">
    <property type="protein sequence ID" value="RKS68581.1"/>
    <property type="molecule type" value="Genomic_DNA"/>
</dbReference>
<dbReference type="GO" id="GO:0015297">
    <property type="term" value="F:antiporter activity"/>
    <property type="evidence" value="ECO:0007669"/>
    <property type="project" value="UniProtKB-KW"/>
</dbReference>
<dbReference type="GO" id="GO:1902600">
    <property type="term" value="P:proton transmembrane transport"/>
    <property type="evidence" value="ECO:0007669"/>
    <property type="project" value="InterPro"/>
</dbReference>
<sequence length="495" mass="51462">MTVAQLDATLLVGALVLLLAIATSRLSAGTGLPSLLVYVALGMVLGEDGFGVQFDDPLRAEVLGYAALVIILAEGGLTTPWRSVRSAVPIAAALATVGVAVSLTVSAAVAMPLLDLDSRRALLLGAIVASTDAAAVFSVLRQVPLPHRLAGALEAESGFNDAPVVILVVALSEHALTSRDVWHLPVLLVYELSAGAAVGLLVGAAGTWALRRVALPPAGVFPLAVVAVCVVAYSGAAQLHASGFLAVYLAGLVLGNAGLPHRPATRGFVEGLGWLAQIGLFVMLGLLADPSELPGVVLPALGLSAVLLLLARPLGVLVSAAPFRLPWRQQAFLSWAGLRGGVPIVLATLPVVERVDDAPRLFNVVLVLVVVCTLVQAPTLPLAARWLRLADPVAAREIDVEASPLGRLGADLLEARVPAGSRLAGIEVFELRLPRGATLTLVVREGVAQVPTPQTVLRVGDELLLVVTPDARELTERRLREVSRSGRLARWRVSG</sequence>
<feature type="transmembrane region" description="Helical" evidence="9">
    <location>
        <begin position="239"/>
        <end position="259"/>
    </location>
</feature>
<dbReference type="GO" id="GO:0008324">
    <property type="term" value="F:monoatomic cation transmembrane transporter activity"/>
    <property type="evidence" value="ECO:0007669"/>
    <property type="project" value="InterPro"/>
</dbReference>
<evidence type="ECO:0000256" key="9">
    <source>
        <dbReference type="SAM" id="Phobius"/>
    </source>
</evidence>
<keyword evidence="4" id="KW-1003">Cell membrane</keyword>
<dbReference type="Pfam" id="PF02080">
    <property type="entry name" value="TrkA_C"/>
    <property type="match status" value="1"/>
</dbReference>
<dbReference type="GO" id="GO:0006813">
    <property type="term" value="P:potassium ion transport"/>
    <property type="evidence" value="ECO:0007669"/>
    <property type="project" value="InterPro"/>
</dbReference>